<evidence type="ECO:0000313" key="5">
    <source>
        <dbReference type="EMBL" id="WFD22718.1"/>
    </source>
</evidence>
<feature type="domain" description="K Homology" evidence="4">
    <location>
        <begin position="513"/>
        <end position="582"/>
    </location>
</feature>
<dbReference type="Proteomes" id="UP001214415">
    <property type="component" value="Chromosome 2"/>
</dbReference>
<proteinExistence type="predicted"/>
<feature type="region of interest" description="Disordered" evidence="3">
    <location>
        <begin position="829"/>
        <end position="860"/>
    </location>
</feature>
<sequence>MDLYLAAFSTPRSGVANRDPPRDTSPAVGSALPPDARVVGSRAGIAVPTNSARVPGAQRATMLEQENDGNATSLSTSPPSRRTGAITDAVQEACAHAMANHQCLVHVVPSGEGEVSAAPASSPLPQASATPLCQSPTNAPAASGTDPSDNLAQTGAVPTLVRNMPRMTVSLCGTQAQVNEAKSELLSTLPTAWQLQLQVPWADVMDSSNDAMSRLKPNVRARFDDIMQQSGVTLAVSPLEAQEVETCAGMAKHRNILLTITGGVEAIEYARVQVLVFLDELSGIHVDSVDLDRKLLHVGAGRKRAAIQAIERESGAWIYLPMPFAGMLQSKVPPTVSQHRNTVFIAGASAAVERAKDAIHALANKGRNMVMRQVSLMPRKIDWLLQERLESLRELMLDNSTYLEFPPMGSQQSQVSVYGASRVDVERSIRILMQLVSPYYVATLWLLPGLYDSMGLSKADTRNIASLLSSASAASGAEMSFQSQCFEMYGTDTEVRAALRHLMRQSVLKHYTGDVRFQLELATDHREFISGKKNGKINKIMEGCGVRIRFEPFNEYNFLIDVLGREPEAALQGLSQLQEELPAEMSFHVPEAYHKRIIGVGGKNIQRIMKKFGVYVKFSNAEEFAALGGYIDNDDNVIARTPSKNAPNLENLKNSVMELVSPKDKDFVTETLSVPRKFQRVLLGEKGHVIADVEHRTRCSIRFARKESAQDTVLIFGPESQVASAAQLLLQHVPLDVEMTVSHSFELGTMLESPDYTALVERIEKEMGITLEAKPRHKNTTGECVFQLSLSQSNAHMLPVAKDMLEELCTKHNVLLHAPLTPASEPYNAPMPPFSMSRFSPSKAETSEPVADKPPSSSTKDLKALFDQPSGSVPEAFEPGTNTPFMSPFYTPGYSDASGLSAQVWGAPIPSLQDMGSLPSKPSMFSPFASGPIPFPFQPTDMPLSNTETGRAPGATPFHPANMRHRSDMMSSLPGGVDVGAFASHPIARSPLNMRSSADMGGDMDGFHPISDPTPRSNLSMIGPPGSAPVPRSSALSMSRGSMSAGSPSDTMDEVSRVLAQIAFDKQ</sequence>
<dbReference type="CDD" id="cd22453">
    <property type="entry name" value="KH-I_MUG60_like"/>
    <property type="match status" value="1"/>
</dbReference>
<dbReference type="PROSITE" id="PS50084">
    <property type="entry name" value="KH_TYPE_1"/>
    <property type="match status" value="2"/>
</dbReference>
<organism evidence="5 6">
    <name type="scientific">Malassezia equina</name>
    <dbReference type="NCBI Taxonomy" id="1381935"/>
    <lineage>
        <taxon>Eukaryota</taxon>
        <taxon>Fungi</taxon>
        <taxon>Dikarya</taxon>
        <taxon>Basidiomycota</taxon>
        <taxon>Ustilaginomycotina</taxon>
        <taxon>Malasseziomycetes</taxon>
        <taxon>Malasseziales</taxon>
        <taxon>Malasseziaceae</taxon>
        <taxon>Malassezia</taxon>
    </lineage>
</organism>
<name>A0AAF0IZQ2_9BASI</name>
<dbReference type="EMBL" id="CP119901">
    <property type="protein sequence ID" value="WFD22718.1"/>
    <property type="molecule type" value="Genomic_DNA"/>
</dbReference>
<feature type="compositionally biased region" description="Low complexity" evidence="3">
    <location>
        <begin position="1031"/>
        <end position="1049"/>
    </location>
</feature>
<feature type="domain" description="K Homology" evidence="4">
    <location>
        <begin position="666"/>
        <end position="734"/>
    </location>
</feature>
<evidence type="ECO:0000256" key="1">
    <source>
        <dbReference type="ARBA" id="ARBA00022737"/>
    </source>
</evidence>
<feature type="compositionally biased region" description="Low complexity" evidence="3">
    <location>
        <begin position="72"/>
        <end position="83"/>
    </location>
</feature>
<dbReference type="GO" id="GO:0003729">
    <property type="term" value="F:mRNA binding"/>
    <property type="evidence" value="ECO:0007669"/>
    <property type="project" value="TreeGrafter"/>
</dbReference>
<feature type="region of interest" description="Disordered" evidence="3">
    <location>
        <begin position="63"/>
        <end position="84"/>
    </location>
</feature>
<evidence type="ECO:0000256" key="3">
    <source>
        <dbReference type="SAM" id="MobiDB-lite"/>
    </source>
</evidence>
<dbReference type="AlphaFoldDB" id="A0AAF0IZQ2"/>
<dbReference type="Pfam" id="PF24563">
    <property type="entry name" value="KH_Mug60-KHD4"/>
    <property type="match status" value="1"/>
</dbReference>
<reference evidence="5" key="1">
    <citation type="submission" date="2023-03" db="EMBL/GenBank/DDBJ databases">
        <title>Mating type loci evolution in Malassezia.</title>
        <authorList>
            <person name="Coelho M.A."/>
        </authorList>
    </citation>
    <scope>NUCLEOTIDE SEQUENCE</scope>
    <source>
        <strain evidence="5">CBS 12830</strain>
    </source>
</reference>
<feature type="region of interest" description="Disordered" evidence="3">
    <location>
        <begin position="9"/>
        <end position="35"/>
    </location>
</feature>
<feature type="region of interest" description="Disordered" evidence="3">
    <location>
        <begin position="113"/>
        <end position="153"/>
    </location>
</feature>
<evidence type="ECO:0000313" key="6">
    <source>
        <dbReference type="Proteomes" id="UP001214415"/>
    </source>
</evidence>
<dbReference type="Gene3D" id="3.30.1370.10">
    <property type="entry name" value="K Homology domain, type 1"/>
    <property type="match status" value="3"/>
</dbReference>
<feature type="region of interest" description="Disordered" evidence="3">
    <location>
        <begin position="996"/>
        <end position="1053"/>
    </location>
</feature>
<evidence type="ECO:0000256" key="2">
    <source>
        <dbReference type="PROSITE-ProRule" id="PRU00117"/>
    </source>
</evidence>
<dbReference type="InterPro" id="IPR036612">
    <property type="entry name" value="KH_dom_type_1_sf"/>
</dbReference>
<feature type="domain" description="K Homology" evidence="4">
    <location>
        <begin position="583"/>
        <end position="658"/>
    </location>
</feature>
<feature type="domain" description="K Homology" evidence="4">
    <location>
        <begin position="283"/>
        <end position="364"/>
    </location>
</feature>
<dbReference type="InterPro" id="IPR056553">
    <property type="entry name" value="KH_Mug60-KHD4"/>
</dbReference>
<accession>A0AAF0IZQ2</accession>
<keyword evidence="1" id="KW-0677">Repeat</keyword>
<dbReference type="InterPro" id="IPR004088">
    <property type="entry name" value="KH_dom_type_1"/>
</dbReference>
<keyword evidence="6" id="KW-1185">Reference proteome</keyword>
<dbReference type="Pfam" id="PF00013">
    <property type="entry name" value="KH_1"/>
    <property type="match status" value="2"/>
</dbReference>
<dbReference type="InterPro" id="IPR004087">
    <property type="entry name" value="KH_dom"/>
</dbReference>
<dbReference type="SMART" id="SM00322">
    <property type="entry name" value="KH"/>
    <property type="match status" value="4"/>
</dbReference>
<dbReference type="PANTHER" id="PTHR10627">
    <property type="entry name" value="SCP160"/>
    <property type="match status" value="1"/>
</dbReference>
<dbReference type="PANTHER" id="PTHR10627:SF76">
    <property type="entry name" value="KH DOMAIN-CONTAINING PROTEIN YLL032C"/>
    <property type="match status" value="1"/>
</dbReference>
<dbReference type="CDD" id="cd00105">
    <property type="entry name" value="KH-I"/>
    <property type="match status" value="2"/>
</dbReference>
<gene>
    <name evidence="5" type="ORF">MEQU1_001394</name>
</gene>
<dbReference type="SUPFAM" id="SSF54791">
    <property type="entry name" value="Eukaryotic type KH-domain (KH-domain type I)"/>
    <property type="match status" value="4"/>
</dbReference>
<dbReference type="GO" id="GO:0005737">
    <property type="term" value="C:cytoplasm"/>
    <property type="evidence" value="ECO:0007669"/>
    <property type="project" value="TreeGrafter"/>
</dbReference>
<protein>
    <recommendedName>
        <fullName evidence="4">K Homology domain-containing protein</fullName>
    </recommendedName>
</protein>
<feature type="compositionally biased region" description="Polar residues" evidence="3">
    <location>
        <begin position="132"/>
        <end position="153"/>
    </location>
</feature>
<keyword evidence="2" id="KW-0694">RNA-binding</keyword>
<evidence type="ECO:0000259" key="4">
    <source>
        <dbReference type="SMART" id="SM00322"/>
    </source>
</evidence>
<feature type="compositionally biased region" description="Low complexity" evidence="3">
    <location>
        <begin position="116"/>
        <end position="131"/>
    </location>
</feature>